<protein>
    <submittedName>
        <fullName evidence="1">Uncharacterized protein</fullName>
    </submittedName>
</protein>
<accession>A0A1B6PHG1</accession>
<evidence type="ECO:0000313" key="1">
    <source>
        <dbReference type="EMBL" id="KXG25124.1"/>
    </source>
</evidence>
<dbReference type="AlphaFoldDB" id="A0A1B6PHG1"/>
<reference evidence="2" key="2">
    <citation type="journal article" date="2018" name="Plant J.">
        <title>The Sorghum bicolor reference genome: improved assembly, gene annotations, a transcriptome atlas, and signatures of genome organization.</title>
        <authorList>
            <person name="McCormick R.F."/>
            <person name="Truong S.K."/>
            <person name="Sreedasyam A."/>
            <person name="Jenkins J."/>
            <person name="Shu S."/>
            <person name="Sims D."/>
            <person name="Kennedy M."/>
            <person name="Amirebrahimi M."/>
            <person name="Weers B.D."/>
            <person name="McKinley B."/>
            <person name="Mattison A."/>
            <person name="Morishige D.T."/>
            <person name="Grimwood J."/>
            <person name="Schmutz J."/>
            <person name="Mullet J.E."/>
        </authorList>
    </citation>
    <scope>NUCLEOTIDE SEQUENCE [LARGE SCALE GENOMIC DNA]</scope>
    <source>
        <strain evidence="2">cv. BTx623</strain>
    </source>
</reference>
<gene>
    <name evidence="1" type="ORF">SORBI_3007G123700</name>
</gene>
<dbReference type="EMBL" id="CM000766">
    <property type="protein sequence ID" value="KXG25124.1"/>
    <property type="molecule type" value="Genomic_DNA"/>
</dbReference>
<dbReference type="InParanoid" id="A0A1B6PHG1"/>
<dbReference type="Gramene" id="KXG25124">
    <property type="protein sequence ID" value="KXG25124"/>
    <property type="gene ID" value="SORBI_3007G123700"/>
</dbReference>
<proteinExistence type="predicted"/>
<keyword evidence="2" id="KW-1185">Reference proteome</keyword>
<name>A0A1B6PHG1_SORBI</name>
<organism evidence="1 2">
    <name type="scientific">Sorghum bicolor</name>
    <name type="common">Sorghum</name>
    <name type="synonym">Sorghum vulgare</name>
    <dbReference type="NCBI Taxonomy" id="4558"/>
    <lineage>
        <taxon>Eukaryota</taxon>
        <taxon>Viridiplantae</taxon>
        <taxon>Streptophyta</taxon>
        <taxon>Embryophyta</taxon>
        <taxon>Tracheophyta</taxon>
        <taxon>Spermatophyta</taxon>
        <taxon>Magnoliopsida</taxon>
        <taxon>Liliopsida</taxon>
        <taxon>Poales</taxon>
        <taxon>Poaceae</taxon>
        <taxon>PACMAD clade</taxon>
        <taxon>Panicoideae</taxon>
        <taxon>Andropogonodae</taxon>
        <taxon>Andropogoneae</taxon>
        <taxon>Sorghinae</taxon>
        <taxon>Sorghum</taxon>
    </lineage>
</organism>
<evidence type="ECO:0000313" key="2">
    <source>
        <dbReference type="Proteomes" id="UP000000768"/>
    </source>
</evidence>
<dbReference type="Proteomes" id="UP000000768">
    <property type="component" value="Chromosome 7"/>
</dbReference>
<sequence>MVCVDGMGFLVYALVKLVRTPPHSTGDIVIVSIFLVFWLRLNASIYPAFYGSLFSWSTLGRCLEPPLNTGSAHCGARDRPCAREGLRCQVSKFVNLICQPYLPIH</sequence>
<reference evidence="1 2" key="1">
    <citation type="journal article" date="2009" name="Nature">
        <title>The Sorghum bicolor genome and the diversification of grasses.</title>
        <authorList>
            <person name="Paterson A.H."/>
            <person name="Bowers J.E."/>
            <person name="Bruggmann R."/>
            <person name="Dubchak I."/>
            <person name="Grimwood J."/>
            <person name="Gundlach H."/>
            <person name="Haberer G."/>
            <person name="Hellsten U."/>
            <person name="Mitros T."/>
            <person name="Poliakov A."/>
            <person name="Schmutz J."/>
            <person name="Spannagl M."/>
            <person name="Tang H."/>
            <person name="Wang X."/>
            <person name="Wicker T."/>
            <person name="Bharti A.K."/>
            <person name="Chapman J."/>
            <person name="Feltus F.A."/>
            <person name="Gowik U."/>
            <person name="Grigoriev I.V."/>
            <person name="Lyons E."/>
            <person name="Maher C.A."/>
            <person name="Martis M."/>
            <person name="Narechania A."/>
            <person name="Otillar R.P."/>
            <person name="Penning B.W."/>
            <person name="Salamov A.A."/>
            <person name="Wang Y."/>
            <person name="Zhang L."/>
            <person name="Carpita N.C."/>
            <person name="Freeling M."/>
            <person name="Gingle A.R."/>
            <person name="Hash C.T."/>
            <person name="Keller B."/>
            <person name="Klein P."/>
            <person name="Kresovich S."/>
            <person name="McCann M.C."/>
            <person name="Ming R."/>
            <person name="Peterson D.G."/>
            <person name="Mehboob-ur-Rahman"/>
            <person name="Ware D."/>
            <person name="Westhoff P."/>
            <person name="Mayer K.F."/>
            <person name="Messing J."/>
            <person name="Rokhsar D.S."/>
        </authorList>
    </citation>
    <scope>NUCLEOTIDE SEQUENCE [LARGE SCALE GENOMIC DNA]</scope>
    <source>
        <strain evidence="2">cv. BTx623</strain>
    </source>
</reference>